<evidence type="ECO:0000313" key="6">
    <source>
        <dbReference type="EMBL" id="BCE70922.1"/>
    </source>
</evidence>
<organism evidence="5">
    <name type="scientific">Bradyrhizobium diazoefficiens</name>
    <dbReference type="NCBI Taxonomy" id="1355477"/>
    <lineage>
        <taxon>Bacteria</taxon>
        <taxon>Pseudomonadati</taxon>
        <taxon>Pseudomonadota</taxon>
        <taxon>Alphaproteobacteria</taxon>
        <taxon>Hyphomicrobiales</taxon>
        <taxon>Nitrobacteraceae</taxon>
        <taxon>Bradyrhizobium</taxon>
    </lineage>
</organism>
<name>A0A810AM87_9BRAD</name>
<sequence length="81" mass="8472">MVPVAECRMPTVTSVSVTARPVVLTAEVAGACAKDARGSIVMAGTAAIPINNLRRSGDNRPLFASSDMSTPLLFEDTRLVP</sequence>
<dbReference type="EMBL" id="AP023098">
    <property type="protein sequence ID" value="BCE79600.1"/>
    <property type="molecule type" value="Genomic_DNA"/>
</dbReference>
<evidence type="ECO:0000313" key="2">
    <source>
        <dbReference type="EMBL" id="BCE27230.1"/>
    </source>
</evidence>
<reference evidence="5" key="5">
    <citation type="submission" date="2020-05" db="EMBL/GenBank/DDBJ databases">
        <title>Complete genome sequence of Bradyrhizobium diazoefficiens XF6 isolated from soybean nodule.</title>
        <authorList>
            <person name="Noda R."/>
            <person name="Kakizaki K."/>
            <person name="Minamisawa K."/>
        </authorList>
    </citation>
    <scope>NUCLEOTIDE SEQUENCE</scope>
    <source>
        <strain evidence="5">XF6</strain>
    </source>
</reference>
<accession>A0A810AM87</accession>
<dbReference type="EMBL" id="AP023097">
    <property type="protein sequence ID" value="BCE70922.1"/>
    <property type="molecule type" value="Genomic_DNA"/>
</dbReference>
<dbReference type="EMBL" id="AP023092">
    <property type="protein sequence ID" value="BCE27230.1"/>
    <property type="molecule type" value="Genomic_DNA"/>
</dbReference>
<reference evidence="6" key="6">
    <citation type="submission" date="2020-05" db="EMBL/GenBank/DDBJ databases">
        <title>Complete genome sequence of Bradyrhizobium diazoefficiens XF8 isolated from soybean nodule.</title>
        <authorList>
            <person name="Noda R."/>
            <person name="Kakizaki K."/>
            <person name="Minamisawa K."/>
        </authorList>
    </citation>
    <scope>NUCLEOTIDE SEQUENCE</scope>
    <source>
        <strain evidence="6">XF8</strain>
    </source>
</reference>
<evidence type="ECO:0000313" key="1">
    <source>
        <dbReference type="EMBL" id="BCE18376.1"/>
    </source>
</evidence>
<gene>
    <name evidence="1" type="ORF">XF1B_10570</name>
    <name evidence="2" type="ORF">XF2B_09990</name>
    <name evidence="3" type="ORF">XF4B_09780</name>
    <name evidence="4" type="ORF">XF5B_10030</name>
    <name evidence="5" type="ORF">XF6B_10100</name>
    <name evidence="6" type="ORF">XF8B_10330</name>
    <name evidence="7" type="ORF">XF9B_10210</name>
</gene>
<evidence type="ECO:0000313" key="3">
    <source>
        <dbReference type="EMBL" id="BCE44629.1"/>
    </source>
</evidence>
<dbReference type="AlphaFoldDB" id="A0A810AM87"/>
<dbReference type="EMBL" id="AP023094">
    <property type="protein sequence ID" value="BCE44629.1"/>
    <property type="molecule type" value="Genomic_DNA"/>
</dbReference>
<dbReference type="EMBL" id="AP023091">
    <property type="protein sequence ID" value="BCE18376.1"/>
    <property type="molecule type" value="Genomic_DNA"/>
</dbReference>
<evidence type="ECO:0000313" key="7">
    <source>
        <dbReference type="EMBL" id="BCE79600.1"/>
    </source>
</evidence>
<dbReference type="EMBL" id="AP023096">
    <property type="protein sequence ID" value="BCE62211.1"/>
    <property type="molecule type" value="Genomic_DNA"/>
</dbReference>
<evidence type="ECO:0000313" key="4">
    <source>
        <dbReference type="EMBL" id="BCE53491.1"/>
    </source>
</evidence>
<proteinExistence type="predicted"/>
<evidence type="ECO:0000313" key="5">
    <source>
        <dbReference type="EMBL" id="BCE62211.1"/>
    </source>
</evidence>
<reference evidence="4" key="4">
    <citation type="submission" date="2020-05" db="EMBL/GenBank/DDBJ databases">
        <title>Complete genome sequence of Bradyrhizobium diazoefficiens XF5 isolated from soybean nodule.</title>
        <authorList>
            <person name="Noda R."/>
            <person name="Kakizaki K."/>
            <person name="Minamisawa K."/>
        </authorList>
    </citation>
    <scope>NUCLEOTIDE SEQUENCE</scope>
    <source>
        <strain evidence="4">XF5</strain>
    </source>
</reference>
<dbReference type="EMBL" id="AP023095">
    <property type="protein sequence ID" value="BCE53491.1"/>
    <property type="molecule type" value="Genomic_DNA"/>
</dbReference>
<protein>
    <submittedName>
        <fullName evidence="5">Uncharacterized protein</fullName>
    </submittedName>
</protein>
<reference evidence="1" key="1">
    <citation type="submission" date="2020-05" db="EMBL/GenBank/DDBJ databases">
        <title>Complete genome sequence of Bradyrhizobium diazoefficiens XF1 isolated from soybean nodule.</title>
        <authorList>
            <person name="Noda R."/>
            <person name="Kakizaki K."/>
            <person name="Minamisawa K."/>
        </authorList>
    </citation>
    <scope>NUCLEOTIDE SEQUENCE</scope>
    <source>
        <strain evidence="1">XF1</strain>
    </source>
</reference>
<reference evidence="2" key="2">
    <citation type="submission" date="2020-05" db="EMBL/GenBank/DDBJ databases">
        <title>Complete genome sequence of Bradyrhizobium diazoefficiens XF2 isolated from soybean nodule.</title>
        <authorList>
            <person name="Noda R."/>
            <person name="Kakizaki K."/>
            <person name="Minamisawa K."/>
        </authorList>
    </citation>
    <scope>NUCLEOTIDE SEQUENCE</scope>
    <source>
        <strain evidence="2">XF2</strain>
    </source>
</reference>
<reference evidence="3" key="3">
    <citation type="submission" date="2020-05" db="EMBL/GenBank/DDBJ databases">
        <title>Complete genome sequence of Bradyrhizobium diazoefficiens XF4 isolated from soybean nodule.</title>
        <authorList>
            <person name="Noda R."/>
            <person name="Kakizaki K."/>
            <person name="Minamisawa K."/>
        </authorList>
    </citation>
    <scope>NUCLEOTIDE SEQUENCE</scope>
    <source>
        <strain evidence="3">XF4</strain>
    </source>
</reference>
<reference evidence="7" key="7">
    <citation type="submission" date="2020-05" db="EMBL/GenBank/DDBJ databases">
        <title>Complete genome sequence of Bradyrhizobium diazoefficiens XF9 isolated from soybean nodule.</title>
        <authorList>
            <person name="Noda R."/>
            <person name="Kakizaki K."/>
            <person name="Minamisawa K."/>
        </authorList>
    </citation>
    <scope>NUCLEOTIDE SEQUENCE</scope>
    <source>
        <strain evidence="7">XF9</strain>
    </source>
</reference>